<dbReference type="InterPro" id="IPR036865">
    <property type="entry name" value="CRAL-TRIO_dom_sf"/>
</dbReference>
<proteinExistence type="predicted"/>
<dbReference type="GO" id="GO:0016020">
    <property type="term" value="C:membrane"/>
    <property type="evidence" value="ECO:0007669"/>
    <property type="project" value="TreeGrafter"/>
</dbReference>
<dbReference type="Gene3D" id="3.40.525.10">
    <property type="entry name" value="CRAL-TRIO lipid binding domain"/>
    <property type="match status" value="1"/>
</dbReference>
<dbReference type="PANTHER" id="PTHR10174:SF213">
    <property type="entry name" value="CRAL-TRIO DOMAIN-CONTAINING PROTEIN"/>
    <property type="match status" value="1"/>
</dbReference>
<gene>
    <name evidence="2" type="ORF">RI129_004292</name>
</gene>
<dbReference type="AlphaFoldDB" id="A0AAN7VIJ8"/>
<comment type="caution">
    <text evidence="2">The sequence shown here is derived from an EMBL/GenBank/DDBJ whole genome shotgun (WGS) entry which is preliminary data.</text>
</comment>
<dbReference type="CDD" id="cd00170">
    <property type="entry name" value="SEC14"/>
    <property type="match status" value="1"/>
</dbReference>
<reference evidence="2 3" key="1">
    <citation type="journal article" date="2024" name="Insects">
        <title>An Improved Chromosome-Level Genome Assembly of the Firefly Pyrocoelia pectoralis.</title>
        <authorList>
            <person name="Fu X."/>
            <person name="Meyer-Rochow V.B."/>
            <person name="Ballantyne L."/>
            <person name="Zhu X."/>
        </authorList>
    </citation>
    <scope>NUCLEOTIDE SEQUENCE [LARGE SCALE GENOMIC DNA]</scope>
    <source>
        <strain evidence="2">XCY_ONT2</strain>
    </source>
</reference>
<dbReference type="PROSITE" id="PS50191">
    <property type="entry name" value="CRAL_TRIO"/>
    <property type="match status" value="1"/>
</dbReference>
<feature type="domain" description="CRAL-TRIO" evidence="1">
    <location>
        <begin position="113"/>
        <end position="247"/>
    </location>
</feature>
<evidence type="ECO:0000313" key="2">
    <source>
        <dbReference type="EMBL" id="KAK5645828.1"/>
    </source>
</evidence>
<keyword evidence="3" id="KW-1185">Reference proteome</keyword>
<protein>
    <recommendedName>
        <fullName evidence="1">CRAL-TRIO domain-containing protein</fullName>
    </recommendedName>
</protein>
<dbReference type="GO" id="GO:1902936">
    <property type="term" value="F:phosphatidylinositol bisphosphate binding"/>
    <property type="evidence" value="ECO:0007669"/>
    <property type="project" value="TreeGrafter"/>
</dbReference>
<evidence type="ECO:0000259" key="1">
    <source>
        <dbReference type="PROSITE" id="PS50191"/>
    </source>
</evidence>
<dbReference type="Proteomes" id="UP001329430">
    <property type="component" value="Chromosome 3"/>
</dbReference>
<dbReference type="EMBL" id="JAVRBK010000003">
    <property type="protein sequence ID" value="KAK5645828.1"/>
    <property type="molecule type" value="Genomic_DNA"/>
</dbReference>
<organism evidence="2 3">
    <name type="scientific">Pyrocoelia pectoralis</name>
    <dbReference type="NCBI Taxonomy" id="417401"/>
    <lineage>
        <taxon>Eukaryota</taxon>
        <taxon>Metazoa</taxon>
        <taxon>Ecdysozoa</taxon>
        <taxon>Arthropoda</taxon>
        <taxon>Hexapoda</taxon>
        <taxon>Insecta</taxon>
        <taxon>Pterygota</taxon>
        <taxon>Neoptera</taxon>
        <taxon>Endopterygota</taxon>
        <taxon>Coleoptera</taxon>
        <taxon>Polyphaga</taxon>
        <taxon>Elateriformia</taxon>
        <taxon>Elateroidea</taxon>
        <taxon>Lampyridae</taxon>
        <taxon>Lampyrinae</taxon>
        <taxon>Pyrocoelia</taxon>
    </lineage>
</organism>
<dbReference type="Pfam" id="PF00650">
    <property type="entry name" value="CRAL_TRIO"/>
    <property type="match status" value="1"/>
</dbReference>
<name>A0AAN7VIJ8_9COLE</name>
<evidence type="ECO:0000313" key="3">
    <source>
        <dbReference type="Proteomes" id="UP001329430"/>
    </source>
</evidence>
<accession>A0AAN7VIJ8</accession>
<dbReference type="PANTHER" id="PTHR10174">
    <property type="entry name" value="ALPHA-TOCOPHEROL TRANSFER PROTEIN-RELATED"/>
    <property type="match status" value="1"/>
</dbReference>
<dbReference type="SMART" id="SM00516">
    <property type="entry name" value="SEC14"/>
    <property type="match status" value="1"/>
</dbReference>
<dbReference type="InterPro" id="IPR001251">
    <property type="entry name" value="CRAL-TRIO_dom"/>
</dbReference>
<dbReference type="SUPFAM" id="SSF52087">
    <property type="entry name" value="CRAL/TRIO domain"/>
    <property type="match status" value="1"/>
</dbReference>
<sequence>MLDYYCGLSVDDVILKKGTTIKNIEDIEEWLTSQVCPKLTREQIVTFLLSCNNELELVKKTIMSNYTLKFAFPNLFMERHLQDEAITNAIKVIHCCEMPEYFNECIIGVSQLVDTNYRNYNFADYIKLVLMGLESAMFNANPPNGIIIILDAMGFGLMHVTRLRINLLKWFMQYIQEAITVQIKAVHIVNSNFVTEVVFNLTKPFIKNELVKNLHFHSTSHMESFFENYIPKRYLPKDIGGDLESVAFYGQFALEKVKKMEDYFKFEEQQRFNLNGSK</sequence>